<evidence type="ECO:0000256" key="5">
    <source>
        <dbReference type="ARBA" id="ARBA00022989"/>
    </source>
</evidence>
<comment type="caution">
    <text evidence="9">The sequence shown here is derived from an EMBL/GenBank/DDBJ whole genome shotgun (WGS) entry which is preliminary data.</text>
</comment>
<feature type="transmembrane region" description="Helical" evidence="7">
    <location>
        <begin position="52"/>
        <end position="71"/>
    </location>
</feature>
<evidence type="ECO:0000256" key="2">
    <source>
        <dbReference type="ARBA" id="ARBA00022475"/>
    </source>
</evidence>
<reference evidence="9" key="1">
    <citation type="submission" date="2019-03" db="EMBL/GenBank/DDBJ databases">
        <title>Lake Tanganyika Metagenome-Assembled Genomes (MAGs).</title>
        <authorList>
            <person name="Tran P."/>
        </authorList>
    </citation>
    <scope>NUCLEOTIDE SEQUENCE</scope>
    <source>
        <strain evidence="9">M_DeepCast_400m_m2_100</strain>
    </source>
</reference>
<evidence type="ECO:0000256" key="7">
    <source>
        <dbReference type="SAM" id="Phobius"/>
    </source>
</evidence>
<feature type="domain" description="TRAP C4-dicarboxylate transport system permease DctM subunit" evidence="8">
    <location>
        <begin position="15"/>
        <end position="430"/>
    </location>
</feature>
<sequence>MSGLLHNLAFLLVPLLALGGTPLFAVLALTALIAFSAQGISSAAVVTEMGRLTGSPMLIAIPLFTFAGYLFAEAQTAKRLVRLTRAAFGWIPGGLAVVAMVACSIFTAFTGASGVTIVALGGLLMPALLKEGFPRGFSLGLLTTGGSLGILFPPSLALILYSYVATQSASPGFADPSGGPTVDRLFLAGILPGILLILMLSIYAYFRVRRGAAGVVTRFSPRELLRAARAAAWEIPLPFLLLGGIYGGKLTVTEAAAATAFYAFIAEVLIYRDIPWRRLPAVAAESMVLVGGILIILAAAMGLTNYLIDAEVPTRILEGIEGWITSRVGFLLALNAFLLVVGCLMDVFSALIVVVPLIVPIAERYGVDLTHLGIIFLANLEIGYMTPPVGMNLFIASFRFRQPILRLYVATLPFLLILLAALLLITYLPDLSLMLVR</sequence>
<dbReference type="EMBL" id="VGIY01000360">
    <property type="protein sequence ID" value="MBM3318445.1"/>
    <property type="molecule type" value="Genomic_DNA"/>
</dbReference>
<keyword evidence="6 7" id="KW-0472">Membrane</keyword>
<feature type="transmembrane region" description="Helical" evidence="7">
    <location>
        <begin position="282"/>
        <end position="308"/>
    </location>
</feature>
<comment type="subcellular location">
    <subcellularLocation>
        <location evidence="1">Cell inner membrane</location>
        <topology evidence="1">Multi-pass membrane protein</topology>
    </subcellularLocation>
</comment>
<feature type="transmembrane region" description="Helical" evidence="7">
    <location>
        <begin position="328"/>
        <end position="358"/>
    </location>
</feature>
<feature type="transmembrane region" description="Helical" evidence="7">
    <location>
        <begin position="83"/>
        <end position="102"/>
    </location>
</feature>
<dbReference type="PANTHER" id="PTHR33362:SF5">
    <property type="entry name" value="C4-DICARBOXYLATE TRAP TRANSPORTER LARGE PERMEASE PROTEIN DCTM"/>
    <property type="match status" value="1"/>
</dbReference>
<dbReference type="GO" id="GO:0022857">
    <property type="term" value="F:transmembrane transporter activity"/>
    <property type="evidence" value="ECO:0007669"/>
    <property type="project" value="TreeGrafter"/>
</dbReference>
<feature type="transmembrane region" description="Helical" evidence="7">
    <location>
        <begin position="405"/>
        <end position="428"/>
    </location>
</feature>
<feature type="transmembrane region" description="Helical" evidence="7">
    <location>
        <begin position="252"/>
        <end position="270"/>
    </location>
</feature>
<proteinExistence type="predicted"/>
<dbReference type="AlphaFoldDB" id="A0A937XAW4"/>
<dbReference type="InterPro" id="IPR010656">
    <property type="entry name" value="DctM"/>
</dbReference>
<name>A0A937XAW4_UNCEI</name>
<keyword evidence="2" id="KW-1003">Cell membrane</keyword>
<keyword evidence="4 7" id="KW-0812">Transmembrane</keyword>
<evidence type="ECO:0000313" key="10">
    <source>
        <dbReference type="Proteomes" id="UP000748308"/>
    </source>
</evidence>
<gene>
    <name evidence="9" type="ORF">FJY75_11395</name>
</gene>
<evidence type="ECO:0000256" key="6">
    <source>
        <dbReference type="ARBA" id="ARBA00023136"/>
    </source>
</evidence>
<dbReference type="NCBIfam" id="TIGR00786">
    <property type="entry name" value="dctM"/>
    <property type="match status" value="1"/>
</dbReference>
<dbReference type="PIRSF" id="PIRSF006066">
    <property type="entry name" value="HI0050"/>
    <property type="match status" value="1"/>
</dbReference>
<evidence type="ECO:0000256" key="4">
    <source>
        <dbReference type="ARBA" id="ARBA00022692"/>
    </source>
</evidence>
<evidence type="ECO:0000256" key="1">
    <source>
        <dbReference type="ARBA" id="ARBA00004429"/>
    </source>
</evidence>
<dbReference type="Pfam" id="PF06808">
    <property type="entry name" value="DctM"/>
    <property type="match status" value="1"/>
</dbReference>
<keyword evidence="3" id="KW-0997">Cell inner membrane</keyword>
<protein>
    <submittedName>
        <fullName evidence="9">TRAP transporter large permease subunit</fullName>
    </submittedName>
</protein>
<feature type="transmembrane region" description="Helical" evidence="7">
    <location>
        <begin position="185"/>
        <end position="206"/>
    </location>
</feature>
<dbReference type="Proteomes" id="UP000748308">
    <property type="component" value="Unassembled WGS sequence"/>
</dbReference>
<dbReference type="GO" id="GO:0005886">
    <property type="term" value="C:plasma membrane"/>
    <property type="evidence" value="ECO:0007669"/>
    <property type="project" value="UniProtKB-SubCell"/>
</dbReference>
<organism evidence="9 10">
    <name type="scientific">Eiseniibacteriota bacterium</name>
    <dbReference type="NCBI Taxonomy" id="2212470"/>
    <lineage>
        <taxon>Bacteria</taxon>
        <taxon>Candidatus Eiseniibacteriota</taxon>
    </lineage>
</organism>
<feature type="transmembrane region" description="Helical" evidence="7">
    <location>
        <begin position="365"/>
        <end position="385"/>
    </location>
</feature>
<keyword evidence="5 7" id="KW-1133">Transmembrane helix</keyword>
<dbReference type="InterPro" id="IPR004681">
    <property type="entry name" value="TRAP_DctM"/>
</dbReference>
<evidence type="ECO:0000313" key="9">
    <source>
        <dbReference type="EMBL" id="MBM3318445.1"/>
    </source>
</evidence>
<dbReference type="PANTHER" id="PTHR33362">
    <property type="entry name" value="SIALIC ACID TRAP TRANSPORTER PERMEASE PROTEIN SIAT-RELATED"/>
    <property type="match status" value="1"/>
</dbReference>
<evidence type="ECO:0000259" key="8">
    <source>
        <dbReference type="Pfam" id="PF06808"/>
    </source>
</evidence>
<feature type="transmembrane region" description="Helical" evidence="7">
    <location>
        <begin position="141"/>
        <end position="165"/>
    </location>
</feature>
<feature type="transmembrane region" description="Helical" evidence="7">
    <location>
        <begin position="108"/>
        <end position="129"/>
    </location>
</feature>
<accession>A0A937XAW4</accession>
<evidence type="ECO:0000256" key="3">
    <source>
        <dbReference type="ARBA" id="ARBA00022519"/>
    </source>
</evidence>